<dbReference type="AlphaFoldDB" id="A0A0J6E7X8"/>
<dbReference type="PATRIC" id="fig|1664069.3.peg.5198"/>
<dbReference type="FunFam" id="3.40.50.720:FF:000084">
    <property type="entry name" value="Short-chain dehydrogenase reductase"/>
    <property type="match status" value="1"/>
</dbReference>
<dbReference type="Proteomes" id="UP000036168">
    <property type="component" value="Unassembled WGS sequence"/>
</dbReference>
<feature type="active site" description="Proton acceptor" evidence="7">
    <location>
        <position position="156"/>
    </location>
</feature>
<dbReference type="GeneID" id="82853309"/>
<dbReference type="NCBIfam" id="TIGR02415">
    <property type="entry name" value="23BDH"/>
    <property type="match status" value="1"/>
</dbReference>
<feature type="binding site" evidence="8">
    <location>
        <position position="37"/>
    </location>
    <ligand>
        <name>NAD(+)</name>
        <dbReference type="ChEBI" id="CHEBI:57540"/>
    </ligand>
</feature>
<comment type="similarity">
    <text evidence="2 9">Belongs to the short-chain dehydrogenases/reductases (SDR) family.</text>
</comment>
<feature type="binding site" evidence="8">
    <location>
        <begin position="186"/>
        <end position="191"/>
    </location>
    <ligand>
        <name>NAD(+)</name>
        <dbReference type="ChEBI" id="CHEBI:57540"/>
    </ligand>
</feature>
<evidence type="ECO:0000313" key="12">
    <source>
        <dbReference type="EMBL" id="QAT65481.1"/>
    </source>
</evidence>
<sequence length="260" mass="27265">MSKVSGKIAFVTGGGQGIGEAICKRLAEDGFAVAVADYNEETAKKVAEEINQSNGKAIAVKVNVADRDDVFKAVDETVKSLGGLDVVINNAGLGPTTPIESITYEDYRKVYDVNVGGTYWGIQAAVKAFKELGHGGKIINASSQAGQVGNPGLAVYGGTKFAVRGITQTAAKDLAELGITVNAFCPGIVKTPMMMDIAQQTADEAGKPFEWGLEQFSKNIALKRLSEPEDVAACVSYLAGPDSDYMTGQALIIDGGMVFN</sequence>
<evidence type="ECO:0000256" key="9">
    <source>
        <dbReference type="RuleBase" id="RU000363"/>
    </source>
</evidence>
<evidence type="ECO:0000256" key="5">
    <source>
        <dbReference type="ARBA" id="ARBA00023027"/>
    </source>
</evidence>
<dbReference type="PANTHER" id="PTHR42879:SF2">
    <property type="entry name" value="3-OXOACYL-[ACYL-CARRIER-PROTEIN] REDUCTASE FABG"/>
    <property type="match status" value="1"/>
</dbReference>
<dbReference type="GO" id="GO:0045150">
    <property type="term" value="P:acetoin catabolic process"/>
    <property type="evidence" value="ECO:0007669"/>
    <property type="project" value="InterPro"/>
</dbReference>
<dbReference type="GO" id="GO:0052588">
    <property type="term" value="F:diacetyl reductase ((S)-acetoin forming) (NAD+) activity"/>
    <property type="evidence" value="ECO:0007669"/>
    <property type="project" value="UniProtKB-EC"/>
</dbReference>
<reference evidence="10 13" key="1">
    <citation type="journal article" date="2015" name="Int. J. Syst. Evol. Microbiol.">
        <title>Bacillus glycinifermentans sp. nov., isolated from fermented soybean paste.</title>
        <authorList>
            <person name="Kim S.J."/>
            <person name="Dunlap C.A."/>
            <person name="Kwon S.W."/>
            <person name="Rooney A.P."/>
        </authorList>
    </citation>
    <scope>NUCLEOTIDE SEQUENCE [LARGE SCALE GENOMIC DNA]</scope>
    <source>
        <strain evidence="10 13">GO-13</strain>
    </source>
</reference>
<evidence type="ECO:0000256" key="8">
    <source>
        <dbReference type="PIRSR" id="PIRSR614007-2"/>
    </source>
</evidence>
<dbReference type="EMBL" id="CP035232">
    <property type="protein sequence ID" value="QAT65481.1"/>
    <property type="molecule type" value="Genomic_DNA"/>
</dbReference>
<evidence type="ECO:0000256" key="3">
    <source>
        <dbReference type="ARBA" id="ARBA00012848"/>
    </source>
</evidence>
<dbReference type="EC" id="1.1.1.304" evidence="3"/>
<dbReference type="Proteomes" id="UP001341297">
    <property type="component" value="Unassembled WGS sequence"/>
</dbReference>
<dbReference type="PROSITE" id="PS00061">
    <property type="entry name" value="ADH_SHORT"/>
    <property type="match status" value="1"/>
</dbReference>
<dbReference type="SUPFAM" id="SSF51735">
    <property type="entry name" value="NAD(P)-binding Rossmann-fold domains"/>
    <property type="match status" value="1"/>
</dbReference>
<gene>
    <name evidence="10" type="ORF">AB447_208560</name>
    <name evidence="12" type="ORF">EQZ20_11560</name>
    <name evidence="11" type="ORF">P8828_01100</name>
</gene>
<dbReference type="Pfam" id="PF00106">
    <property type="entry name" value="adh_short"/>
    <property type="match status" value="1"/>
</dbReference>
<evidence type="ECO:0000313" key="10">
    <source>
        <dbReference type="EMBL" id="KRT87279.1"/>
    </source>
</evidence>
<evidence type="ECO:0000256" key="1">
    <source>
        <dbReference type="ARBA" id="ARBA00003200"/>
    </source>
</evidence>
<evidence type="ECO:0000313" key="13">
    <source>
        <dbReference type="Proteomes" id="UP000036168"/>
    </source>
</evidence>
<reference evidence="12 14" key="3">
    <citation type="submission" date="2019-01" db="EMBL/GenBank/DDBJ databases">
        <title>Genome sequence of Bacillus glycinifermentans SRCM103574.</title>
        <authorList>
            <person name="Kong H.-J."/>
            <person name="Jeong S.-Y."/>
            <person name="Jeong D.-Y."/>
        </authorList>
    </citation>
    <scope>NUCLEOTIDE SEQUENCE [LARGE SCALE GENOMIC DNA]</scope>
    <source>
        <strain evidence="12 14">SRCM103574</strain>
    </source>
</reference>
<comment type="function">
    <text evidence="1">Catalyzes the irreversible reduction of 2,3-butanediol to (S)-acetoin in the presence of NADH.</text>
</comment>
<accession>A0A0J6E7X8</accession>
<reference evidence="10" key="2">
    <citation type="submission" date="2015-10" db="EMBL/GenBank/DDBJ databases">
        <authorList>
            <person name="Dunlap C."/>
        </authorList>
    </citation>
    <scope>NUCLEOTIDE SEQUENCE</scope>
    <source>
        <strain evidence="10">GO-13</strain>
    </source>
</reference>
<keyword evidence="15" id="KW-1185">Reference proteome</keyword>
<feature type="binding site" evidence="8">
    <location>
        <position position="160"/>
    </location>
    <ligand>
        <name>NAD(+)</name>
        <dbReference type="ChEBI" id="CHEBI:57540"/>
    </ligand>
</feature>
<dbReference type="KEGG" id="bgy:BGLY_2280"/>
<dbReference type="GO" id="GO:0008206">
    <property type="term" value="P:bile acid metabolic process"/>
    <property type="evidence" value="ECO:0007669"/>
    <property type="project" value="UniProtKB-ARBA"/>
</dbReference>
<dbReference type="EMBL" id="JARRTL010000005">
    <property type="protein sequence ID" value="MEC0483456.1"/>
    <property type="molecule type" value="Genomic_DNA"/>
</dbReference>
<feature type="binding site" evidence="8">
    <location>
        <begin position="16"/>
        <end position="18"/>
    </location>
    <ligand>
        <name>NAD(+)</name>
        <dbReference type="ChEBI" id="CHEBI:57540"/>
    </ligand>
</feature>
<dbReference type="PANTHER" id="PTHR42879">
    <property type="entry name" value="3-OXOACYL-(ACYL-CARRIER-PROTEIN) REDUCTASE"/>
    <property type="match status" value="1"/>
</dbReference>
<evidence type="ECO:0000313" key="14">
    <source>
        <dbReference type="Proteomes" id="UP000288675"/>
    </source>
</evidence>
<accession>A0A0J6EYF0</accession>
<dbReference type="EMBL" id="LECW02000078">
    <property type="protein sequence ID" value="KRT87279.1"/>
    <property type="molecule type" value="Genomic_DNA"/>
</dbReference>
<dbReference type="RefSeq" id="WP_046132357.1">
    <property type="nucleotide sequence ID" value="NZ_CP023481.1"/>
</dbReference>
<evidence type="ECO:0000256" key="6">
    <source>
        <dbReference type="ARBA" id="ARBA00047315"/>
    </source>
</evidence>
<keyword evidence="5 8" id="KW-0520">NAD</keyword>
<dbReference type="Gene3D" id="3.40.50.720">
    <property type="entry name" value="NAD(P)-binding Rossmann-like Domain"/>
    <property type="match status" value="1"/>
</dbReference>
<dbReference type="PRINTS" id="PR00081">
    <property type="entry name" value="GDHRDH"/>
</dbReference>
<dbReference type="InterPro" id="IPR014007">
    <property type="entry name" value="23BDH"/>
</dbReference>
<dbReference type="InterPro" id="IPR020904">
    <property type="entry name" value="Sc_DH/Rdtase_CS"/>
</dbReference>
<dbReference type="Proteomes" id="UP000288675">
    <property type="component" value="Chromosome"/>
</dbReference>
<protein>
    <recommendedName>
        <fullName evidence="3">diacetyl reductase [(S)-acetoin forming]</fullName>
        <ecNumber evidence="3">1.1.1.304</ecNumber>
    </recommendedName>
</protein>
<feature type="binding site" evidence="8">
    <location>
        <position position="90"/>
    </location>
    <ligand>
        <name>NAD(+)</name>
        <dbReference type="ChEBI" id="CHEBI:57540"/>
    </ligand>
</feature>
<reference evidence="11 15" key="4">
    <citation type="submission" date="2023-03" db="EMBL/GenBank/DDBJ databases">
        <title>Agriculturally important microbes genome sequencing.</title>
        <authorList>
            <person name="Dunlap C."/>
        </authorList>
    </citation>
    <scope>NUCLEOTIDE SEQUENCE [LARGE SCALE GENOMIC DNA]</scope>
    <source>
        <strain evidence="11 15">CBP-3203</strain>
    </source>
</reference>
<dbReference type="InterPro" id="IPR002347">
    <property type="entry name" value="SDR_fam"/>
</dbReference>
<evidence type="ECO:0000256" key="7">
    <source>
        <dbReference type="PIRSR" id="PIRSR614007-1"/>
    </source>
</evidence>
<feature type="binding site" evidence="8">
    <location>
        <position position="156"/>
    </location>
    <ligand>
        <name>NAD(+)</name>
        <dbReference type="ChEBI" id="CHEBI:57540"/>
    </ligand>
</feature>
<dbReference type="NCBIfam" id="NF006394">
    <property type="entry name" value="PRK08643.1"/>
    <property type="match status" value="1"/>
</dbReference>
<dbReference type="InterPro" id="IPR050259">
    <property type="entry name" value="SDR"/>
</dbReference>
<organism evidence="10 13">
    <name type="scientific">Bacillus glycinifermentans</name>
    <dbReference type="NCBI Taxonomy" id="1664069"/>
    <lineage>
        <taxon>Bacteria</taxon>
        <taxon>Bacillati</taxon>
        <taxon>Bacillota</taxon>
        <taxon>Bacilli</taxon>
        <taxon>Bacillales</taxon>
        <taxon>Bacillaceae</taxon>
        <taxon>Bacillus</taxon>
    </lineage>
</organism>
<evidence type="ECO:0000256" key="4">
    <source>
        <dbReference type="ARBA" id="ARBA00023002"/>
    </source>
</evidence>
<keyword evidence="4 11" id="KW-0560">Oxidoreductase</keyword>
<proteinExistence type="inferred from homology"/>
<evidence type="ECO:0000313" key="11">
    <source>
        <dbReference type="EMBL" id="MEC0483456.1"/>
    </source>
</evidence>
<dbReference type="PRINTS" id="PR00080">
    <property type="entry name" value="SDRFAMILY"/>
</dbReference>
<dbReference type="InterPro" id="IPR036291">
    <property type="entry name" value="NAD(P)-bd_dom_sf"/>
</dbReference>
<name>A0A0J6E7X8_9BACI</name>
<comment type="catalytic activity">
    <reaction evidence="6">
        <text>(S)-acetoin + NAD(+) = diacetyl + NADH + H(+)</text>
        <dbReference type="Rhea" id="RHEA:27286"/>
        <dbReference type="ChEBI" id="CHEBI:15378"/>
        <dbReference type="ChEBI" id="CHEBI:15687"/>
        <dbReference type="ChEBI" id="CHEBI:16583"/>
        <dbReference type="ChEBI" id="CHEBI:57540"/>
        <dbReference type="ChEBI" id="CHEBI:57945"/>
        <dbReference type="EC" id="1.1.1.304"/>
    </reaction>
</comment>
<dbReference type="STRING" id="1664069.BGLY_2280"/>
<dbReference type="OrthoDB" id="9803333at2"/>
<dbReference type="NCBIfam" id="NF005559">
    <property type="entry name" value="PRK07231.1"/>
    <property type="match status" value="1"/>
</dbReference>
<evidence type="ECO:0000256" key="2">
    <source>
        <dbReference type="ARBA" id="ARBA00006484"/>
    </source>
</evidence>
<evidence type="ECO:0000313" key="15">
    <source>
        <dbReference type="Proteomes" id="UP001341297"/>
    </source>
</evidence>